<organism evidence="11 12">
    <name type="scientific">Lacticaseibacillus pantheris DSM 15945 = JCM 12539 = NBRC 106106</name>
    <dbReference type="NCBI Taxonomy" id="1423783"/>
    <lineage>
        <taxon>Bacteria</taxon>
        <taxon>Bacillati</taxon>
        <taxon>Bacillota</taxon>
        <taxon>Bacilli</taxon>
        <taxon>Lactobacillales</taxon>
        <taxon>Lactobacillaceae</taxon>
        <taxon>Lacticaseibacillus</taxon>
    </lineage>
</organism>
<accession>A0A0R1U0F5</accession>
<dbReference type="SUPFAM" id="SSF53328">
    <property type="entry name" value="Formyltransferase"/>
    <property type="match status" value="1"/>
</dbReference>
<dbReference type="PANTHER" id="PTHR11138">
    <property type="entry name" value="METHIONYL-TRNA FORMYLTRANSFERASE"/>
    <property type="match status" value="1"/>
</dbReference>
<name>A0A0R1U0F5_9LACO</name>
<dbReference type="OrthoDB" id="9802815at2"/>
<dbReference type="InterPro" id="IPR044135">
    <property type="entry name" value="Met-tRNA-FMT_C"/>
</dbReference>
<comment type="similarity">
    <text evidence="2 8">Belongs to the Fmt family.</text>
</comment>
<dbReference type="EC" id="2.1.2.9" evidence="3 8"/>
<feature type="domain" description="Formyl transferase C-terminal" evidence="10">
    <location>
        <begin position="204"/>
        <end position="302"/>
    </location>
</feature>
<dbReference type="InterPro" id="IPR005794">
    <property type="entry name" value="Fmt"/>
</dbReference>
<dbReference type="RefSeq" id="WP_056956432.1">
    <property type="nucleotide sequence ID" value="NZ_AZFJ01000037.1"/>
</dbReference>
<comment type="catalytic activity">
    <reaction evidence="7 8">
        <text>L-methionyl-tRNA(fMet) + (6R)-10-formyltetrahydrofolate = N-formyl-L-methionyl-tRNA(fMet) + (6S)-5,6,7,8-tetrahydrofolate + H(+)</text>
        <dbReference type="Rhea" id="RHEA:24380"/>
        <dbReference type="Rhea" id="RHEA-COMP:9952"/>
        <dbReference type="Rhea" id="RHEA-COMP:9953"/>
        <dbReference type="ChEBI" id="CHEBI:15378"/>
        <dbReference type="ChEBI" id="CHEBI:57453"/>
        <dbReference type="ChEBI" id="CHEBI:78530"/>
        <dbReference type="ChEBI" id="CHEBI:78844"/>
        <dbReference type="ChEBI" id="CHEBI:195366"/>
        <dbReference type="EC" id="2.1.2.9"/>
    </reaction>
</comment>
<dbReference type="GO" id="GO:0004479">
    <property type="term" value="F:methionyl-tRNA formyltransferase activity"/>
    <property type="evidence" value="ECO:0007669"/>
    <property type="project" value="UniProtKB-UniRule"/>
</dbReference>
<reference evidence="11 12" key="1">
    <citation type="journal article" date="2015" name="Genome Announc.">
        <title>Expanding the biotechnology potential of lactobacilli through comparative genomics of 213 strains and associated genera.</title>
        <authorList>
            <person name="Sun Z."/>
            <person name="Harris H.M."/>
            <person name="McCann A."/>
            <person name="Guo C."/>
            <person name="Argimon S."/>
            <person name="Zhang W."/>
            <person name="Yang X."/>
            <person name="Jeffery I.B."/>
            <person name="Cooney J.C."/>
            <person name="Kagawa T.F."/>
            <person name="Liu W."/>
            <person name="Song Y."/>
            <person name="Salvetti E."/>
            <person name="Wrobel A."/>
            <person name="Rasinkangas P."/>
            <person name="Parkhill J."/>
            <person name="Rea M.C."/>
            <person name="O'Sullivan O."/>
            <person name="Ritari J."/>
            <person name="Douillard F.P."/>
            <person name="Paul Ross R."/>
            <person name="Yang R."/>
            <person name="Briner A.E."/>
            <person name="Felis G.E."/>
            <person name="de Vos W.M."/>
            <person name="Barrangou R."/>
            <person name="Klaenhammer T.R."/>
            <person name="Caufield P.W."/>
            <person name="Cui Y."/>
            <person name="Zhang H."/>
            <person name="O'Toole P.W."/>
        </authorList>
    </citation>
    <scope>NUCLEOTIDE SEQUENCE [LARGE SCALE GENOMIC DNA]</scope>
    <source>
        <strain evidence="11 12">DSM 15945</strain>
    </source>
</reference>
<dbReference type="Pfam" id="PF00551">
    <property type="entry name" value="Formyl_trans_N"/>
    <property type="match status" value="1"/>
</dbReference>
<dbReference type="CDD" id="cd08704">
    <property type="entry name" value="Met_tRNA_FMT_C"/>
    <property type="match status" value="1"/>
</dbReference>
<dbReference type="Proteomes" id="UP000051922">
    <property type="component" value="Unassembled WGS sequence"/>
</dbReference>
<dbReference type="InterPro" id="IPR011034">
    <property type="entry name" value="Formyl_transferase-like_C_sf"/>
</dbReference>
<dbReference type="EMBL" id="AZFJ01000037">
    <property type="protein sequence ID" value="KRL86823.1"/>
    <property type="molecule type" value="Genomic_DNA"/>
</dbReference>
<evidence type="ECO:0000313" key="11">
    <source>
        <dbReference type="EMBL" id="KRL86823.1"/>
    </source>
</evidence>
<evidence type="ECO:0000259" key="10">
    <source>
        <dbReference type="Pfam" id="PF02911"/>
    </source>
</evidence>
<proteinExistence type="inferred from homology"/>
<evidence type="ECO:0000256" key="4">
    <source>
        <dbReference type="ARBA" id="ARBA00016014"/>
    </source>
</evidence>
<dbReference type="GO" id="GO:0005829">
    <property type="term" value="C:cytosol"/>
    <property type="evidence" value="ECO:0007669"/>
    <property type="project" value="TreeGrafter"/>
</dbReference>
<dbReference type="InterPro" id="IPR037022">
    <property type="entry name" value="Formyl_trans_C_sf"/>
</dbReference>
<dbReference type="HAMAP" id="MF_00182">
    <property type="entry name" value="Formyl_trans"/>
    <property type="match status" value="1"/>
</dbReference>
<dbReference type="Gene3D" id="3.10.25.10">
    <property type="entry name" value="Formyl transferase, C-terminal domain"/>
    <property type="match status" value="1"/>
</dbReference>
<feature type="binding site" evidence="8">
    <location>
        <begin position="110"/>
        <end position="113"/>
    </location>
    <ligand>
        <name>(6S)-5,6,7,8-tetrahydrofolate</name>
        <dbReference type="ChEBI" id="CHEBI:57453"/>
    </ligand>
</feature>
<dbReference type="Pfam" id="PF02911">
    <property type="entry name" value="Formyl_trans_C"/>
    <property type="match status" value="1"/>
</dbReference>
<keyword evidence="5 8" id="KW-0808">Transferase</keyword>
<protein>
    <recommendedName>
        <fullName evidence="4 8">Methionyl-tRNA formyltransferase</fullName>
        <ecNumber evidence="3 8">2.1.2.9</ecNumber>
    </recommendedName>
</protein>
<feature type="domain" description="Formyl transferase N-terminal" evidence="9">
    <location>
        <begin position="4"/>
        <end position="180"/>
    </location>
</feature>
<evidence type="ECO:0000259" key="9">
    <source>
        <dbReference type="Pfam" id="PF00551"/>
    </source>
</evidence>
<dbReference type="InterPro" id="IPR005793">
    <property type="entry name" value="Formyl_trans_C"/>
</dbReference>
<evidence type="ECO:0000256" key="8">
    <source>
        <dbReference type="HAMAP-Rule" id="MF_00182"/>
    </source>
</evidence>
<dbReference type="InterPro" id="IPR036477">
    <property type="entry name" value="Formyl_transf_N_sf"/>
</dbReference>
<dbReference type="AlphaFoldDB" id="A0A0R1U0F5"/>
<dbReference type="CDD" id="cd08646">
    <property type="entry name" value="FMT_core_Met-tRNA-FMT_N"/>
    <property type="match status" value="1"/>
</dbReference>
<sequence length="318" mass="33979">MTSIIFMGTPQFAVPILNALAENGYDILAAVTQPDKPVGRKHTLHASPVKVAAQALGVPVFQPVKLGKSPELDELIAMQPDLIVTAAYGQFLPTRFLDAARITAVNVHGSLLPKYRGGAPIQYSIINGDAETGVTIIQMVKQMDAGGMYAQAAIPLTRADDTGTAFDRLSILGRDLLLQTLPGIIDGTATMTPQDPERVTFSPNISKDQERLDFTLTATEIDQWVRGLRPHVGGWVMLNGQRVKLWAVTPLDTATEAAPGTVVSVGKKELVLAAGQGTTLQLDELQPAGKARQPISAYMNGAGRQLKVGQQVIIDGQE</sequence>
<evidence type="ECO:0000256" key="7">
    <source>
        <dbReference type="ARBA" id="ARBA00048558"/>
    </source>
</evidence>
<dbReference type="PROSITE" id="PS00373">
    <property type="entry name" value="GART"/>
    <property type="match status" value="1"/>
</dbReference>
<dbReference type="InterPro" id="IPR002376">
    <property type="entry name" value="Formyl_transf_N"/>
</dbReference>
<dbReference type="Gene3D" id="3.40.50.170">
    <property type="entry name" value="Formyl transferase, N-terminal domain"/>
    <property type="match status" value="1"/>
</dbReference>
<evidence type="ECO:0000256" key="5">
    <source>
        <dbReference type="ARBA" id="ARBA00022679"/>
    </source>
</evidence>
<keyword evidence="12" id="KW-1185">Reference proteome</keyword>
<dbReference type="PATRIC" id="fig|1423783.4.peg.486"/>
<evidence type="ECO:0000256" key="3">
    <source>
        <dbReference type="ARBA" id="ARBA00012261"/>
    </source>
</evidence>
<evidence type="ECO:0000256" key="2">
    <source>
        <dbReference type="ARBA" id="ARBA00010699"/>
    </source>
</evidence>
<gene>
    <name evidence="8" type="primary">fmt</name>
    <name evidence="11" type="ORF">FC50_GL000470</name>
</gene>
<dbReference type="PANTHER" id="PTHR11138:SF5">
    <property type="entry name" value="METHIONYL-TRNA FORMYLTRANSFERASE, MITOCHONDRIAL"/>
    <property type="match status" value="1"/>
</dbReference>
<comment type="caution">
    <text evidence="11">The sequence shown here is derived from an EMBL/GenBank/DDBJ whole genome shotgun (WGS) entry which is preliminary data.</text>
</comment>
<dbReference type="InterPro" id="IPR001555">
    <property type="entry name" value="GART_AS"/>
</dbReference>
<keyword evidence="6 8" id="KW-0648">Protein biosynthesis</keyword>
<dbReference type="SUPFAM" id="SSF50486">
    <property type="entry name" value="FMT C-terminal domain-like"/>
    <property type="match status" value="1"/>
</dbReference>
<evidence type="ECO:0000313" key="12">
    <source>
        <dbReference type="Proteomes" id="UP000051922"/>
    </source>
</evidence>
<evidence type="ECO:0000256" key="6">
    <source>
        <dbReference type="ARBA" id="ARBA00022917"/>
    </source>
</evidence>
<dbReference type="NCBIfam" id="TIGR00460">
    <property type="entry name" value="fmt"/>
    <property type="match status" value="1"/>
</dbReference>
<dbReference type="InterPro" id="IPR041711">
    <property type="entry name" value="Met-tRNA-FMT_N"/>
</dbReference>
<dbReference type="STRING" id="1423783.FC50_GL000470"/>
<evidence type="ECO:0000256" key="1">
    <source>
        <dbReference type="ARBA" id="ARBA00002606"/>
    </source>
</evidence>
<comment type="function">
    <text evidence="1 8">Attaches a formyl group to the free amino group of methionyl-tRNA(fMet). The formyl group appears to play a dual role in the initiator identity of N-formylmethionyl-tRNA by promoting its recognition by IF2 and preventing the misappropriation of this tRNA by the elongation apparatus.</text>
</comment>